<dbReference type="RefSeq" id="WP_135072085.1">
    <property type="nucleotide sequence ID" value="NZ_SPSB01000002.1"/>
</dbReference>
<accession>A0A4Y9QVC2</accession>
<dbReference type="EMBL" id="SPSB01000002">
    <property type="protein sequence ID" value="TFV95718.1"/>
    <property type="molecule type" value="Genomic_DNA"/>
</dbReference>
<proteinExistence type="predicted"/>
<reference evidence="2 3" key="1">
    <citation type="submission" date="2019-03" db="EMBL/GenBank/DDBJ databases">
        <title>Algoriphagus sp. nov, a new strain isolated from root system soil of mangrove plant Kandelia.</title>
        <authorList>
            <person name="Yin Q."/>
            <person name="Wang K."/>
            <person name="Song Z."/>
        </authorList>
    </citation>
    <scope>NUCLEOTIDE SEQUENCE [LARGE SCALE GENOMIC DNA]</scope>
    <source>
        <strain evidence="2 3">XY-J91</strain>
    </source>
</reference>
<organism evidence="2 3">
    <name type="scientific">Algoriphagus kandeliae</name>
    <dbReference type="NCBI Taxonomy" id="2562278"/>
    <lineage>
        <taxon>Bacteria</taxon>
        <taxon>Pseudomonadati</taxon>
        <taxon>Bacteroidota</taxon>
        <taxon>Cytophagia</taxon>
        <taxon>Cytophagales</taxon>
        <taxon>Cyclobacteriaceae</taxon>
        <taxon>Algoriphagus</taxon>
    </lineage>
</organism>
<dbReference type="OrthoDB" id="1453926at2"/>
<dbReference type="Proteomes" id="UP000297647">
    <property type="component" value="Unassembled WGS sequence"/>
</dbReference>
<evidence type="ECO:0000313" key="2">
    <source>
        <dbReference type="EMBL" id="TFV95718.1"/>
    </source>
</evidence>
<gene>
    <name evidence="2" type="ORF">E4S40_05710</name>
</gene>
<keyword evidence="3" id="KW-1185">Reference proteome</keyword>
<evidence type="ECO:0000256" key="1">
    <source>
        <dbReference type="SAM" id="SignalP"/>
    </source>
</evidence>
<evidence type="ECO:0008006" key="4">
    <source>
        <dbReference type="Google" id="ProtNLM"/>
    </source>
</evidence>
<keyword evidence="1" id="KW-0732">Signal</keyword>
<sequence length="135" mass="15263">MKKTLFLVLFGLFSLPALSQVTVSYHQSNLPFVGVNKQFGERFIPEFRIGTDDFLSSLDLELVANVLITKKESFEFYGGFGGHVGDIDGLVIPLGINIYPFSKKDFGFHMELAPIFGDWNLLRGSFGIRYRFLND</sequence>
<dbReference type="AlphaFoldDB" id="A0A4Y9QVC2"/>
<name>A0A4Y9QVC2_9BACT</name>
<feature type="chain" id="PRO_5021220447" description="Outer membrane insertion C-signal" evidence="1">
    <location>
        <begin position="20"/>
        <end position="135"/>
    </location>
</feature>
<comment type="caution">
    <text evidence="2">The sequence shown here is derived from an EMBL/GenBank/DDBJ whole genome shotgun (WGS) entry which is preliminary data.</text>
</comment>
<feature type="signal peptide" evidence="1">
    <location>
        <begin position="1"/>
        <end position="19"/>
    </location>
</feature>
<evidence type="ECO:0000313" key="3">
    <source>
        <dbReference type="Proteomes" id="UP000297647"/>
    </source>
</evidence>
<protein>
    <recommendedName>
        <fullName evidence="4">Outer membrane insertion C-signal</fullName>
    </recommendedName>
</protein>